<gene>
    <name evidence="1" type="ORF">AVDCRST_MAG35-2318</name>
</gene>
<proteinExistence type="predicted"/>
<organism evidence="1">
    <name type="scientific">uncultured Quadrisphaera sp</name>
    <dbReference type="NCBI Taxonomy" id="904978"/>
    <lineage>
        <taxon>Bacteria</taxon>
        <taxon>Bacillati</taxon>
        <taxon>Actinomycetota</taxon>
        <taxon>Actinomycetes</taxon>
        <taxon>Kineosporiales</taxon>
        <taxon>Kineosporiaceae</taxon>
        <taxon>Quadrisphaera</taxon>
        <taxon>environmental samples</taxon>
    </lineage>
</organism>
<accession>A0A6J4PWZ3</accession>
<dbReference type="EMBL" id="CADCUY010000476">
    <property type="protein sequence ID" value="CAA9426531.1"/>
    <property type="molecule type" value="Genomic_DNA"/>
</dbReference>
<name>A0A6J4PWZ3_9ACTN</name>
<evidence type="ECO:0000313" key="1">
    <source>
        <dbReference type="EMBL" id="CAA9426531.1"/>
    </source>
</evidence>
<sequence length="35" mass="3578">MTSPDSSPFPYEAPVSAELFARGRGVTPGGVNSPV</sequence>
<keyword evidence="1" id="KW-0413">Isomerase</keyword>
<dbReference type="AlphaFoldDB" id="A0A6J4PWZ3"/>
<dbReference type="GO" id="GO:0042286">
    <property type="term" value="F:glutamate-1-semialdehyde 2,1-aminomutase activity"/>
    <property type="evidence" value="ECO:0007669"/>
    <property type="project" value="UniProtKB-EC"/>
</dbReference>
<protein>
    <submittedName>
        <fullName evidence="1">Glutamate-1-semialdehyde aminotransferase</fullName>
        <ecNumber evidence="1">5.4.3.8</ecNumber>
    </submittedName>
</protein>
<feature type="non-terminal residue" evidence="1">
    <location>
        <position position="35"/>
    </location>
</feature>
<keyword evidence="1" id="KW-0808">Transferase</keyword>
<keyword evidence="1" id="KW-0032">Aminotransferase</keyword>
<dbReference type="GO" id="GO:0008483">
    <property type="term" value="F:transaminase activity"/>
    <property type="evidence" value="ECO:0007669"/>
    <property type="project" value="UniProtKB-KW"/>
</dbReference>
<reference evidence="1" key="1">
    <citation type="submission" date="2020-02" db="EMBL/GenBank/DDBJ databases">
        <authorList>
            <person name="Meier V. D."/>
        </authorList>
    </citation>
    <scope>NUCLEOTIDE SEQUENCE</scope>
    <source>
        <strain evidence="1">AVDCRST_MAG35</strain>
    </source>
</reference>
<dbReference type="EC" id="5.4.3.8" evidence="1"/>